<dbReference type="PROSITE" id="PS00092">
    <property type="entry name" value="N6_MTASE"/>
    <property type="match status" value="1"/>
</dbReference>
<dbReference type="PANTHER" id="PTHR13370">
    <property type="entry name" value="RNA METHYLASE-RELATED"/>
    <property type="match status" value="1"/>
</dbReference>
<comment type="similarity">
    <text evidence="10">Belongs to the class I-like SAM-binding methyltransferase superfamily. TRM11 methyltransferase family.</text>
</comment>
<dbReference type="InterPro" id="IPR029063">
    <property type="entry name" value="SAM-dependent_MTases_sf"/>
</dbReference>
<dbReference type="EC" id="2.1.1.214" evidence="9"/>
<evidence type="ECO:0000256" key="9">
    <source>
        <dbReference type="ARBA" id="ARBA00066937"/>
    </source>
</evidence>
<reference evidence="14" key="1">
    <citation type="submission" date="2021-01" db="EMBL/GenBank/DDBJ databases">
        <authorList>
            <person name="Corre E."/>
            <person name="Pelletier E."/>
            <person name="Niang G."/>
            <person name="Scheremetjew M."/>
            <person name="Finn R."/>
            <person name="Kale V."/>
            <person name="Holt S."/>
            <person name="Cochrane G."/>
            <person name="Meng A."/>
            <person name="Brown T."/>
            <person name="Cohen L."/>
        </authorList>
    </citation>
    <scope>NUCLEOTIDE SEQUENCE</scope>
    <source>
        <strain evidence="14">RCC1614</strain>
    </source>
</reference>
<dbReference type="GO" id="GO:0160102">
    <property type="term" value="F:tRNA (guanine(10)-N2)-methyltransferase activity"/>
    <property type="evidence" value="ECO:0007669"/>
    <property type="project" value="UniProtKB-EC"/>
</dbReference>
<keyword evidence="8 10" id="KW-0694">RNA-binding</keyword>
<dbReference type="InterPro" id="IPR059073">
    <property type="entry name" value="TRMT11_N"/>
</dbReference>
<feature type="domain" description="tRNA (guanine(10)-N(2))-methyltransferase TRMT11 N-terminal" evidence="13">
    <location>
        <begin position="4"/>
        <end position="186"/>
    </location>
</feature>
<evidence type="ECO:0000256" key="8">
    <source>
        <dbReference type="ARBA" id="ARBA00022884"/>
    </source>
</evidence>
<dbReference type="InterPro" id="IPR000241">
    <property type="entry name" value="RlmKL-like_Mtase"/>
</dbReference>
<evidence type="ECO:0000313" key="14">
    <source>
        <dbReference type="EMBL" id="CAD8240517.1"/>
    </source>
</evidence>
<dbReference type="GO" id="GO:0005737">
    <property type="term" value="C:cytoplasm"/>
    <property type="evidence" value="ECO:0007669"/>
    <property type="project" value="UniProtKB-SubCell"/>
</dbReference>
<dbReference type="Pfam" id="PF01170">
    <property type="entry name" value="UPF0020"/>
    <property type="match status" value="1"/>
</dbReference>
<proteinExistence type="inferred from homology"/>
<feature type="compositionally biased region" description="Basic and acidic residues" evidence="11">
    <location>
        <begin position="618"/>
        <end position="627"/>
    </location>
</feature>
<dbReference type="PRINTS" id="PR00507">
    <property type="entry name" value="N12N6MTFRASE"/>
</dbReference>
<feature type="compositionally biased region" description="Basic residues" evidence="11">
    <location>
        <begin position="514"/>
        <end position="523"/>
    </location>
</feature>
<feature type="compositionally biased region" description="Basic and acidic residues" evidence="11">
    <location>
        <begin position="564"/>
        <end position="596"/>
    </location>
</feature>
<dbReference type="GO" id="GO:0043527">
    <property type="term" value="C:tRNA methyltransferase complex"/>
    <property type="evidence" value="ECO:0007669"/>
    <property type="project" value="UniProtKB-ARBA"/>
</dbReference>
<keyword evidence="6 10" id="KW-0949">S-adenosyl-L-methionine</keyword>
<organism evidence="14">
    <name type="scientific">Micromonas pusilla</name>
    <name type="common">Picoplanktonic green alga</name>
    <name type="synonym">Chromulina pusilla</name>
    <dbReference type="NCBI Taxonomy" id="38833"/>
    <lineage>
        <taxon>Eukaryota</taxon>
        <taxon>Viridiplantae</taxon>
        <taxon>Chlorophyta</taxon>
        <taxon>Mamiellophyceae</taxon>
        <taxon>Mamiellales</taxon>
        <taxon>Mamiellaceae</taxon>
        <taxon>Micromonas</taxon>
    </lineage>
</organism>
<comment type="subcellular location">
    <subcellularLocation>
        <location evidence="1">Cytoplasm</location>
    </subcellularLocation>
</comment>
<dbReference type="InterPro" id="IPR002052">
    <property type="entry name" value="DNA_methylase_N6_adenine_CS"/>
</dbReference>
<protein>
    <recommendedName>
        <fullName evidence="9">tRNA (guanine(10)-N(2))-methyltransferase</fullName>
        <ecNumber evidence="9">2.1.1.214</ecNumber>
    </recommendedName>
</protein>
<dbReference type="PROSITE" id="PS51627">
    <property type="entry name" value="SAM_MT_TRM11"/>
    <property type="match status" value="1"/>
</dbReference>
<dbReference type="AlphaFoldDB" id="A0A7R9Y1T4"/>
<dbReference type="GO" id="GO:0000049">
    <property type="term" value="F:tRNA binding"/>
    <property type="evidence" value="ECO:0007669"/>
    <property type="project" value="UniProtKB-UniRule"/>
</dbReference>
<dbReference type="InterPro" id="IPR016691">
    <property type="entry name" value="TRMT11"/>
</dbReference>
<gene>
    <name evidence="14" type="ORF">MPUS1402_LOCUS7280</name>
</gene>
<evidence type="ECO:0000256" key="6">
    <source>
        <dbReference type="ARBA" id="ARBA00022691"/>
    </source>
</evidence>
<dbReference type="SUPFAM" id="SSF53335">
    <property type="entry name" value="S-adenosyl-L-methionine-dependent methyltransferases"/>
    <property type="match status" value="1"/>
</dbReference>
<feature type="compositionally biased region" description="Low complexity" evidence="11">
    <location>
        <begin position="553"/>
        <end position="563"/>
    </location>
</feature>
<evidence type="ECO:0000256" key="10">
    <source>
        <dbReference type="PROSITE-ProRule" id="PRU00959"/>
    </source>
</evidence>
<keyword evidence="3 10" id="KW-0820">tRNA-binding</keyword>
<dbReference type="Gene3D" id="3.40.50.150">
    <property type="entry name" value="Vaccinia Virus protein VP39"/>
    <property type="match status" value="1"/>
</dbReference>
<keyword evidence="2" id="KW-0963">Cytoplasm</keyword>
<accession>A0A7R9Y1T4</accession>
<keyword evidence="4 10" id="KW-0489">Methyltransferase</keyword>
<dbReference type="PANTHER" id="PTHR13370:SF3">
    <property type="entry name" value="TRNA (GUANINE(10)-N2)-METHYLTRANSFERASE HOMOLOG"/>
    <property type="match status" value="1"/>
</dbReference>
<evidence type="ECO:0000256" key="1">
    <source>
        <dbReference type="ARBA" id="ARBA00004496"/>
    </source>
</evidence>
<feature type="region of interest" description="Disordered" evidence="11">
    <location>
        <begin position="324"/>
        <end position="360"/>
    </location>
</feature>
<evidence type="ECO:0000256" key="4">
    <source>
        <dbReference type="ARBA" id="ARBA00022603"/>
    </source>
</evidence>
<dbReference type="EMBL" id="HBDY01009730">
    <property type="protein sequence ID" value="CAD8240517.1"/>
    <property type="molecule type" value="Transcribed_RNA"/>
</dbReference>
<keyword evidence="7 10" id="KW-0819">tRNA processing</keyword>
<dbReference type="GO" id="GO:0008033">
    <property type="term" value="P:tRNA processing"/>
    <property type="evidence" value="ECO:0007669"/>
    <property type="project" value="UniProtKB-UniRule"/>
</dbReference>
<keyword evidence="5 10" id="KW-0808">Transferase</keyword>
<evidence type="ECO:0000256" key="3">
    <source>
        <dbReference type="ARBA" id="ARBA00022555"/>
    </source>
</evidence>
<evidence type="ECO:0000259" key="12">
    <source>
        <dbReference type="Pfam" id="PF01170"/>
    </source>
</evidence>
<dbReference type="Pfam" id="PF25904">
    <property type="entry name" value="Tmrp11_N"/>
    <property type="match status" value="1"/>
</dbReference>
<evidence type="ECO:0000256" key="7">
    <source>
        <dbReference type="ARBA" id="ARBA00022694"/>
    </source>
</evidence>
<feature type="domain" description="Ribosomal RNA large subunit methyltransferase K/L-like methyltransferase" evidence="12">
    <location>
        <begin position="198"/>
        <end position="249"/>
    </location>
</feature>
<sequence length="627" mass="68297">MGWYLCYFMHRHLDFRRAEFQALADLNGFGDAVEWRAPFGGVEHSPFHYVRLPSDDAARAIMKRSILTKGIVELWGEGNDQDELNAAIAAFDAETKARYTAEGSTFKVELEDFGKTLHGTRDDNWGPAVRRIDALKPAVEFNGRARMKGAEHLFWSIESAEGNDLRGIPSDIPSRHYFGRVVAASAARAAINTYDLKKRRYLGPTSMDVEMSLIMANMVHAGPGRVVWDPFCGTGSVLIAAAHFGAMTMGSDIDVRVIRWGKKDKRTGEHVDVWTNFKDYALPPPIALLRADLHKPPFRGAAASGAASERGACEGHLQGVVGDPPYGVRAGGRKSGGRKRLPDGTARAVPEQHRENHIPSTVPYPFHECMDDLMEQAARLLSVGGRLSFFVPAAADPEDAASAGVDSVPSHPMLTLRASSMQLLSTRWGRRLVTFEKTKKYDHEAAEEAKAALTEARKKGGNMEDLLERMRATVYHHGENVDDKDGEDGVGGGRGDAEDKKKKKKEKPKDGGKFARRRERRRRGVDGEGSTAPFEDSHPGLPGTRSRVIAHTSAAAAAASADSAGREIDAVEPTKDVVVDPEREEGATLEVGKPDDGGAVGELHRAHSGAGVRMGKASRPDFRGKNT</sequence>
<feature type="region of interest" description="Disordered" evidence="11">
    <location>
        <begin position="475"/>
        <end position="627"/>
    </location>
</feature>
<name>A0A7R9Y1T4_MICPS</name>
<dbReference type="GO" id="GO:0032259">
    <property type="term" value="P:methylation"/>
    <property type="evidence" value="ECO:0007669"/>
    <property type="project" value="UniProtKB-UniRule"/>
</dbReference>
<evidence type="ECO:0000256" key="11">
    <source>
        <dbReference type="SAM" id="MobiDB-lite"/>
    </source>
</evidence>
<evidence type="ECO:0000256" key="2">
    <source>
        <dbReference type="ARBA" id="ARBA00022490"/>
    </source>
</evidence>
<evidence type="ECO:0000256" key="5">
    <source>
        <dbReference type="ARBA" id="ARBA00022679"/>
    </source>
</evidence>
<evidence type="ECO:0000259" key="13">
    <source>
        <dbReference type="Pfam" id="PF25904"/>
    </source>
</evidence>